<keyword evidence="3" id="KW-1185">Reference proteome</keyword>
<evidence type="ECO:0000256" key="1">
    <source>
        <dbReference type="SAM" id="MobiDB-lite"/>
    </source>
</evidence>
<proteinExistence type="predicted"/>
<feature type="region of interest" description="Disordered" evidence="1">
    <location>
        <begin position="66"/>
        <end position="105"/>
    </location>
</feature>
<accession>A0ABP7XQ52</accession>
<evidence type="ECO:0000313" key="3">
    <source>
        <dbReference type="Proteomes" id="UP001501495"/>
    </source>
</evidence>
<dbReference type="Proteomes" id="UP001501495">
    <property type="component" value="Unassembled WGS sequence"/>
</dbReference>
<gene>
    <name evidence="2" type="ORF">GCM10022215_30750</name>
</gene>
<comment type="caution">
    <text evidence="2">The sequence shown here is derived from an EMBL/GenBank/DDBJ whole genome shotgun (WGS) entry which is preliminary data.</text>
</comment>
<reference evidence="3" key="1">
    <citation type="journal article" date="2019" name="Int. J. Syst. Evol. Microbiol.">
        <title>The Global Catalogue of Microorganisms (GCM) 10K type strain sequencing project: providing services to taxonomists for standard genome sequencing and annotation.</title>
        <authorList>
            <consortium name="The Broad Institute Genomics Platform"/>
            <consortium name="The Broad Institute Genome Sequencing Center for Infectious Disease"/>
            <person name="Wu L."/>
            <person name="Ma J."/>
        </authorList>
    </citation>
    <scope>NUCLEOTIDE SEQUENCE [LARGE SCALE GENOMIC DNA]</scope>
    <source>
        <strain evidence="3">JCM 16703</strain>
    </source>
</reference>
<protein>
    <submittedName>
        <fullName evidence="2">Uncharacterized protein</fullName>
    </submittedName>
</protein>
<sequence length="105" mass="10707">MQATCSPDCCTHTQGAQVDIALGEGAGLKGATGAGSATHKDPTMVALQEVIDRLNDLFHPAFDQVGRLPVGSRGGGDRALRVGPASGDPGDSSDEYAPVRCPPHP</sequence>
<organism evidence="2 3">
    <name type="scientific">Nocardioides fonticola</name>
    <dbReference type="NCBI Taxonomy" id="450363"/>
    <lineage>
        <taxon>Bacteria</taxon>
        <taxon>Bacillati</taxon>
        <taxon>Actinomycetota</taxon>
        <taxon>Actinomycetes</taxon>
        <taxon>Propionibacteriales</taxon>
        <taxon>Nocardioidaceae</taxon>
        <taxon>Nocardioides</taxon>
    </lineage>
</organism>
<evidence type="ECO:0000313" key="2">
    <source>
        <dbReference type="EMBL" id="GAA4123753.1"/>
    </source>
</evidence>
<dbReference type="EMBL" id="BAAAZH010000024">
    <property type="protein sequence ID" value="GAA4123753.1"/>
    <property type="molecule type" value="Genomic_DNA"/>
</dbReference>
<name>A0ABP7XQ52_9ACTN</name>